<sequence>MGGIHGLEREEVKKHSEELLKMMGLNNRAKERVKKYSGGMKRRLSIAMALVSDPQVLFLDEPTLGLDPQSRRSIWEHIAELKGEKTIVLTTHYLEEADALADRIAIIDEGKIVALGTPRELKDSISDMQVMVVKAKNLTNDAIKGLREIYSEVKEIEDGIEIKAKEVNFSEVIDYLRPRGVEIESTSQKQITLDDVFLHLTGKELRE</sequence>
<evidence type="ECO:0008006" key="7">
    <source>
        <dbReference type="Google" id="ProtNLM"/>
    </source>
</evidence>
<accession>X1FF99</accession>
<evidence type="ECO:0000259" key="4">
    <source>
        <dbReference type="Pfam" id="PF00005"/>
    </source>
</evidence>
<dbReference type="GO" id="GO:0016887">
    <property type="term" value="F:ATP hydrolysis activity"/>
    <property type="evidence" value="ECO:0007669"/>
    <property type="project" value="InterPro"/>
</dbReference>
<dbReference type="AlphaFoldDB" id="X1FF99"/>
<keyword evidence="1" id="KW-0813">Transport</keyword>
<proteinExistence type="predicted"/>
<comment type="caution">
    <text evidence="6">The sequence shown here is derived from an EMBL/GenBank/DDBJ whole genome shotgun (WGS) entry which is preliminary data.</text>
</comment>
<dbReference type="Pfam" id="PF00005">
    <property type="entry name" value="ABC_tran"/>
    <property type="match status" value="1"/>
</dbReference>
<evidence type="ECO:0000259" key="5">
    <source>
        <dbReference type="Pfam" id="PF13732"/>
    </source>
</evidence>
<dbReference type="EMBL" id="BARU01007289">
    <property type="protein sequence ID" value="GAH43647.1"/>
    <property type="molecule type" value="Genomic_DNA"/>
</dbReference>
<keyword evidence="3" id="KW-0067">ATP-binding</keyword>
<protein>
    <recommendedName>
        <fullName evidence="7">ABC transporter domain-containing protein</fullName>
    </recommendedName>
</protein>
<name>X1FF99_9ZZZZ</name>
<evidence type="ECO:0000313" key="6">
    <source>
        <dbReference type="EMBL" id="GAH43647.1"/>
    </source>
</evidence>
<dbReference type="Gene3D" id="3.40.50.300">
    <property type="entry name" value="P-loop containing nucleotide triphosphate hydrolases"/>
    <property type="match status" value="1"/>
</dbReference>
<feature type="domain" description="Daunorubicin resistance ATP-binding protein DrrA1/2-like C-terminal" evidence="5">
    <location>
        <begin position="116"/>
        <end position="200"/>
    </location>
</feature>
<dbReference type="PANTHER" id="PTHR43582">
    <property type="entry name" value="LINEARMYCIN RESISTANCE ATP-BINDING PROTEIN LNRL"/>
    <property type="match status" value="1"/>
</dbReference>
<dbReference type="GO" id="GO:0005524">
    <property type="term" value="F:ATP binding"/>
    <property type="evidence" value="ECO:0007669"/>
    <property type="project" value="UniProtKB-KW"/>
</dbReference>
<dbReference type="InterPro" id="IPR027417">
    <property type="entry name" value="P-loop_NTPase"/>
</dbReference>
<evidence type="ECO:0000256" key="1">
    <source>
        <dbReference type="ARBA" id="ARBA00022448"/>
    </source>
</evidence>
<dbReference type="InterPro" id="IPR025302">
    <property type="entry name" value="DrrA1/2-like_C"/>
</dbReference>
<reference evidence="6" key="1">
    <citation type="journal article" date="2014" name="Front. Microbiol.">
        <title>High frequency of phylogenetically diverse reductive dehalogenase-homologous genes in deep subseafloor sedimentary metagenomes.</title>
        <authorList>
            <person name="Kawai M."/>
            <person name="Futagami T."/>
            <person name="Toyoda A."/>
            <person name="Takaki Y."/>
            <person name="Nishi S."/>
            <person name="Hori S."/>
            <person name="Arai W."/>
            <person name="Tsubouchi T."/>
            <person name="Morono Y."/>
            <person name="Uchiyama I."/>
            <person name="Ito T."/>
            <person name="Fujiyama A."/>
            <person name="Inagaki F."/>
            <person name="Takami H."/>
        </authorList>
    </citation>
    <scope>NUCLEOTIDE SEQUENCE</scope>
    <source>
        <strain evidence="6">Expedition CK06-06</strain>
    </source>
</reference>
<dbReference type="SUPFAM" id="SSF52540">
    <property type="entry name" value="P-loop containing nucleoside triphosphate hydrolases"/>
    <property type="match status" value="1"/>
</dbReference>
<dbReference type="Pfam" id="PF13732">
    <property type="entry name" value="DrrA1-3_C"/>
    <property type="match status" value="1"/>
</dbReference>
<feature type="domain" description="ABC transporter" evidence="4">
    <location>
        <begin position="11"/>
        <end position="63"/>
    </location>
</feature>
<evidence type="ECO:0000256" key="3">
    <source>
        <dbReference type="ARBA" id="ARBA00022840"/>
    </source>
</evidence>
<dbReference type="PANTHER" id="PTHR43582:SF2">
    <property type="entry name" value="LINEARMYCIN RESISTANCE ATP-BINDING PROTEIN LNRL"/>
    <property type="match status" value="1"/>
</dbReference>
<gene>
    <name evidence="6" type="ORF">S03H2_14366</name>
</gene>
<keyword evidence="2" id="KW-0547">Nucleotide-binding</keyword>
<organism evidence="6">
    <name type="scientific">marine sediment metagenome</name>
    <dbReference type="NCBI Taxonomy" id="412755"/>
    <lineage>
        <taxon>unclassified sequences</taxon>
        <taxon>metagenomes</taxon>
        <taxon>ecological metagenomes</taxon>
    </lineage>
</organism>
<dbReference type="InterPro" id="IPR003439">
    <property type="entry name" value="ABC_transporter-like_ATP-bd"/>
</dbReference>
<evidence type="ECO:0000256" key="2">
    <source>
        <dbReference type="ARBA" id="ARBA00022741"/>
    </source>
</evidence>